<dbReference type="EMBL" id="JAWJBA010000494">
    <property type="protein sequence ID" value="MDV2687250.1"/>
    <property type="molecule type" value="Genomic_DNA"/>
</dbReference>
<dbReference type="Gene3D" id="3.20.20.80">
    <property type="entry name" value="Glycosidases"/>
    <property type="match status" value="1"/>
</dbReference>
<feature type="non-terminal residue" evidence="1">
    <location>
        <position position="1"/>
    </location>
</feature>
<proteinExistence type="predicted"/>
<organism evidence="1 2">
    <name type="scientific">Alkalihalophilus lindianensis</name>
    <dbReference type="NCBI Taxonomy" id="1630542"/>
    <lineage>
        <taxon>Bacteria</taxon>
        <taxon>Bacillati</taxon>
        <taxon>Bacillota</taxon>
        <taxon>Bacilli</taxon>
        <taxon>Bacillales</taxon>
        <taxon>Bacillaceae</taxon>
        <taxon>Alkalihalophilus</taxon>
    </lineage>
</organism>
<dbReference type="Proteomes" id="UP001287282">
    <property type="component" value="Unassembled WGS sequence"/>
</dbReference>
<dbReference type="PANTHER" id="PTHR43002">
    <property type="entry name" value="GLYCOGEN DEBRANCHING ENZYME"/>
    <property type="match status" value="1"/>
</dbReference>
<comment type="caution">
    <text evidence="1">The sequence shown here is derived from an EMBL/GenBank/DDBJ whole genome shotgun (WGS) entry which is preliminary data.</text>
</comment>
<keyword evidence="2" id="KW-1185">Reference proteome</keyword>
<sequence>FEKVVPGYFFRHDEMGMPSNGTGVGNDLASERLMVRKFILDSVRFWMEEYHVDGFRFDLMGILDIETMNQVKTVCDTIAKGTLIIGE</sequence>
<gene>
    <name evidence="1" type="ORF">RYX56_23165</name>
</gene>
<dbReference type="SUPFAM" id="SSF51445">
    <property type="entry name" value="(Trans)glycosidases"/>
    <property type="match status" value="1"/>
</dbReference>
<name>A0ABU3XH85_9BACI</name>
<dbReference type="InterPro" id="IPR017853">
    <property type="entry name" value="GH"/>
</dbReference>
<evidence type="ECO:0000313" key="2">
    <source>
        <dbReference type="Proteomes" id="UP001287282"/>
    </source>
</evidence>
<evidence type="ECO:0000313" key="1">
    <source>
        <dbReference type="EMBL" id="MDV2687250.1"/>
    </source>
</evidence>
<protein>
    <submittedName>
        <fullName evidence="1">Type I pullulanase</fullName>
    </submittedName>
</protein>
<dbReference type="RefSeq" id="WP_336623196.1">
    <property type="nucleotide sequence ID" value="NZ_JAWJBA010000494.1"/>
</dbReference>
<reference evidence="1 2" key="1">
    <citation type="submission" date="2023-10" db="EMBL/GenBank/DDBJ databases">
        <title>Screening of Alkalihalobacillus lindianensis BZ-TG-R113 and Its Alleviation of Salt Stress on Rapeseed Growth.</title>
        <authorList>
            <person name="Zhao B."/>
            <person name="Guo T."/>
        </authorList>
    </citation>
    <scope>NUCLEOTIDE SEQUENCE [LARGE SCALE GENOMIC DNA]</scope>
    <source>
        <strain evidence="1 2">BZ-TG-R113</strain>
    </source>
</reference>
<accession>A0ABU3XH85</accession>
<feature type="non-terminal residue" evidence="1">
    <location>
        <position position="87"/>
    </location>
</feature>